<evidence type="ECO:0000313" key="2">
    <source>
        <dbReference type="EMBL" id="EGX47235.1"/>
    </source>
</evidence>
<comment type="caution">
    <text evidence="2">The sequence shown here is derived from an EMBL/GenBank/DDBJ whole genome shotgun (WGS) entry which is preliminary data.</text>
</comment>
<dbReference type="Proteomes" id="UP000008784">
    <property type="component" value="Unassembled WGS sequence"/>
</dbReference>
<feature type="region of interest" description="Disordered" evidence="1">
    <location>
        <begin position="267"/>
        <end position="325"/>
    </location>
</feature>
<accession>G1XI04</accession>
<feature type="compositionally biased region" description="Basic and acidic residues" evidence="1">
    <location>
        <begin position="212"/>
        <end position="221"/>
    </location>
</feature>
<feature type="compositionally biased region" description="Polar residues" evidence="1">
    <location>
        <begin position="184"/>
        <end position="197"/>
    </location>
</feature>
<sequence>MSSLGKLSDVLRLVDKYEKNPKLKNPASASHYGRQIASACDGVEVNYDPDIYSLHYIHLVLQLDRIIKKDKIRSLSLNDVNCYSQLLEAMLIRLVKKVTSSLEPKVALDVSDQQKFGEDLDDIKRMVLLIGGNLTLAPSLASGAIIMLRELCLLAIKLVTRSQDGASRLAQNCQAKEKRKRSDVSTLRVTRSESSGPPIQPRSSRRTTRSQARAETKRPDPAEIIIIDEDGSHNERKRLKIKEITDDNVKAEVEDDDDEFKVEDITEIDKEDDEFKIEDTADNEDDEFKTEDITDNEDDEFKTEDITDNEDDESEIKETADRDDDKSSEIDKFRTCVICGDNVSNNNSMSHRFKYYLRHVTKSHPHHYKTKDIQRHRCHVCSAIHPTQAGLTLHAGIEPGCGRHADHQNWEPYGLKESLSPAMRFVCTIPSCSTVIHLNRFAYHYQPWLERVESHLAKKHGRRLIVTCGLCPNKSFETIQAMVKHRKLHGLTSIHSRRRELFEISL</sequence>
<protein>
    <submittedName>
        <fullName evidence="2">Uncharacterized protein</fullName>
    </submittedName>
</protein>
<name>G1XI04_ARTOA</name>
<keyword evidence="3" id="KW-1185">Reference proteome</keyword>
<dbReference type="HOGENOM" id="CLU_538569_0_0_1"/>
<dbReference type="RefSeq" id="XP_011124116.1">
    <property type="nucleotide sequence ID" value="XM_011125814.1"/>
</dbReference>
<feature type="compositionally biased region" description="Basic and acidic residues" evidence="1">
    <location>
        <begin position="316"/>
        <end position="325"/>
    </location>
</feature>
<organism evidence="2 3">
    <name type="scientific">Arthrobotrys oligospora (strain ATCC 24927 / CBS 115.81 / DSM 1491)</name>
    <name type="common">Nematode-trapping fungus</name>
    <name type="synonym">Didymozoophaga oligospora</name>
    <dbReference type="NCBI Taxonomy" id="756982"/>
    <lineage>
        <taxon>Eukaryota</taxon>
        <taxon>Fungi</taxon>
        <taxon>Dikarya</taxon>
        <taxon>Ascomycota</taxon>
        <taxon>Pezizomycotina</taxon>
        <taxon>Orbiliomycetes</taxon>
        <taxon>Orbiliales</taxon>
        <taxon>Orbiliaceae</taxon>
        <taxon>Orbilia</taxon>
        <taxon>Orbilia oligospora</taxon>
    </lineage>
</organism>
<feature type="region of interest" description="Disordered" evidence="1">
    <location>
        <begin position="172"/>
        <end position="229"/>
    </location>
</feature>
<dbReference type="GeneID" id="22895097"/>
<feature type="compositionally biased region" description="Acidic residues" evidence="1">
    <location>
        <begin position="269"/>
        <end position="315"/>
    </location>
</feature>
<reference evidence="2 3" key="1">
    <citation type="journal article" date="2011" name="PLoS Pathog.">
        <title>Genomic and proteomic analyses of the fungus Arthrobotrys oligospora provide insights into nematode-trap formation.</title>
        <authorList>
            <person name="Yang J."/>
            <person name="Wang L."/>
            <person name="Ji X."/>
            <person name="Feng Y."/>
            <person name="Li X."/>
            <person name="Zou C."/>
            <person name="Xu J."/>
            <person name="Ren Y."/>
            <person name="Mi Q."/>
            <person name="Wu J."/>
            <person name="Liu S."/>
            <person name="Liu Y."/>
            <person name="Huang X."/>
            <person name="Wang H."/>
            <person name="Niu X."/>
            <person name="Li J."/>
            <person name="Liang L."/>
            <person name="Luo Y."/>
            <person name="Ji K."/>
            <person name="Zhou W."/>
            <person name="Yu Z."/>
            <person name="Li G."/>
            <person name="Liu Y."/>
            <person name="Li L."/>
            <person name="Qiao M."/>
            <person name="Feng L."/>
            <person name="Zhang K.-Q."/>
        </authorList>
    </citation>
    <scope>NUCLEOTIDE SEQUENCE [LARGE SCALE GENOMIC DNA]</scope>
    <source>
        <strain evidence="3">ATCC 24927 / CBS 115.81 / DSM 1491</strain>
    </source>
</reference>
<dbReference type="AlphaFoldDB" id="G1XI04"/>
<dbReference type="EMBL" id="ADOT01000165">
    <property type="protein sequence ID" value="EGX47235.1"/>
    <property type="molecule type" value="Genomic_DNA"/>
</dbReference>
<dbReference type="InParanoid" id="G1XI04"/>
<evidence type="ECO:0000313" key="3">
    <source>
        <dbReference type="Proteomes" id="UP000008784"/>
    </source>
</evidence>
<gene>
    <name evidence="2" type="ORF">AOL_s00091g56</name>
</gene>
<evidence type="ECO:0000256" key="1">
    <source>
        <dbReference type="SAM" id="MobiDB-lite"/>
    </source>
</evidence>
<proteinExistence type="predicted"/>